<name>A0A2P2NNZ5_RHIMU</name>
<evidence type="ECO:0000313" key="1">
    <source>
        <dbReference type="EMBL" id="MBX44155.1"/>
    </source>
</evidence>
<proteinExistence type="predicted"/>
<sequence length="43" mass="4799">MSYEKAEVEEGADTEENVMLHCGSTELQNELHFLLGSLVETQS</sequence>
<organism evidence="1">
    <name type="scientific">Rhizophora mucronata</name>
    <name type="common">Asiatic mangrove</name>
    <dbReference type="NCBI Taxonomy" id="61149"/>
    <lineage>
        <taxon>Eukaryota</taxon>
        <taxon>Viridiplantae</taxon>
        <taxon>Streptophyta</taxon>
        <taxon>Embryophyta</taxon>
        <taxon>Tracheophyta</taxon>
        <taxon>Spermatophyta</taxon>
        <taxon>Magnoliopsida</taxon>
        <taxon>eudicotyledons</taxon>
        <taxon>Gunneridae</taxon>
        <taxon>Pentapetalae</taxon>
        <taxon>rosids</taxon>
        <taxon>fabids</taxon>
        <taxon>Malpighiales</taxon>
        <taxon>Rhizophoraceae</taxon>
        <taxon>Rhizophora</taxon>
    </lineage>
</organism>
<accession>A0A2P2NNZ5</accession>
<dbReference type="EMBL" id="GGEC01063671">
    <property type="protein sequence ID" value="MBX44155.1"/>
    <property type="molecule type" value="Transcribed_RNA"/>
</dbReference>
<protein>
    <submittedName>
        <fullName evidence="1">Uncharacterized protein</fullName>
    </submittedName>
</protein>
<reference evidence="1" key="1">
    <citation type="submission" date="2018-02" db="EMBL/GenBank/DDBJ databases">
        <title>Rhizophora mucronata_Transcriptome.</title>
        <authorList>
            <person name="Meera S.P."/>
            <person name="Sreeshan A."/>
            <person name="Augustine A."/>
        </authorList>
    </citation>
    <scope>NUCLEOTIDE SEQUENCE</scope>
    <source>
        <tissue evidence="1">Leaf</tissue>
    </source>
</reference>
<dbReference type="AlphaFoldDB" id="A0A2P2NNZ5"/>